<evidence type="ECO:0000313" key="3">
    <source>
        <dbReference type="Proteomes" id="UP000824164"/>
    </source>
</evidence>
<feature type="transmembrane region" description="Helical" evidence="1">
    <location>
        <begin position="70"/>
        <end position="95"/>
    </location>
</feature>
<keyword evidence="1" id="KW-0472">Membrane</keyword>
<keyword evidence="1" id="KW-0812">Transmembrane</keyword>
<name>A0A9D1KVV2_9FIRM</name>
<gene>
    <name evidence="2" type="ORF">IAB63_00485</name>
</gene>
<reference evidence="2" key="2">
    <citation type="journal article" date="2021" name="PeerJ">
        <title>Extensive microbial diversity within the chicken gut microbiome revealed by metagenomics and culture.</title>
        <authorList>
            <person name="Gilroy R."/>
            <person name="Ravi A."/>
            <person name="Getino M."/>
            <person name="Pursley I."/>
            <person name="Horton D.L."/>
            <person name="Alikhan N.F."/>
            <person name="Baker D."/>
            <person name="Gharbi K."/>
            <person name="Hall N."/>
            <person name="Watson M."/>
            <person name="Adriaenssens E.M."/>
            <person name="Foster-Nyarko E."/>
            <person name="Jarju S."/>
            <person name="Secka A."/>
            <person name="Antonio M."/>
            <person name="Oren A."/>
            <person name="Chaudhuri R.R."/>
            <person name="La Ragione R."/>
            <person name="Hildebrand F."/>
            <person name="Pallen M.J."/>
        </authorList>
    </citation>
    <scope>NUCLEOTIDE SEQUENCE</scope>
    <source>
        <strain evidence="2">CHK187-14744</strain>
    </source>
</reference>
<keyword evidence="1" id="KW-1133">Transmembrane helix</keyword>
<protein>
    <submittedName>
        <fullName evidence="2">Uncharacterized protein</fullName>
    </submittedName>
</protein>
<dbReference type="EMBL" id="DVLT01000003">
    <property type="protein sequence ID" value="HIU01712.1"/>
    <property type="molecule type" value="Genomic_DNA"/>
</dbReference>
<dbReference type="Proteomes" id="UP000824164">
    <property type="component" value="Unassembled WGS sequence"/>
</dbReference>
<feature type="transmembrane region" description="Helical" evidence="1">
    <location>
        <begin position="33"/>
        <end position="58"/>
    </location>
</feature>
<proteinExistence type="predicted"/>
<evidence type="ECO:0000256" key="1">
    <source>
        <dbReference type="SAM" id="Phobius"/>
    </source>
</evidence>
<reference evidence="2" key="1">
    <citation type="submission" date="2020-10" db="EMBL/GenBank/DDBJ databases">
        <authorList>
            <person name="Gilroy R."/>
        </authorList>
    </citation>
    <scope>NUCLEOTIDE SEQUENCE</scope>
    <source>
        <strain evidence="2">CHK187-14744</strain>
    </source>
</reference>
<sequence>MDINLKQIQSCGKIGLFMAAGFFLGRGEGRQTAVILTLVCGGIPAGYELFCVFVRYCIIPRYRQIFQMTGAVACLPFYAAVGTVCLIPVIIYKIYRILKGGYTYDKDTKSQFFHTPDL</sequence>
<comment type="caution">
    <text evidence="2">The sequence shown here is derived from an EMBL/GenBank/DDBJ whole genome shotgun (WGS) entry which is preliminary data.</text>
</comment>
<evidence type="ECO:0000313" key="2">
    <source>
        <dbReference type="EMBL" id="HIU01712.1"/>
    </source>
</evidence>
<accession>A0A9D1KVV2</accession>
<dbReference type="AlphaFoldDB" id="A0A9D1KVV2"/>
<organism evidence="2 3">
    <name type="scientific">Candidatus Onthocola gallistercoris</name>
    <dbReference type="NCBI Taxonomy" id="2840876"/>
    <lineage>
        <taxon>Bacteria</taxon>
        <taxon>Bacillati</taxon>
        <taxon>Bacillota</taxon>
        <taxon>Bacilli</taxon>
        <taxon>Candidatus Onthocola</taxon>
    </lineage>
</organism>